<keyword evidence="4 5" id="KW-0472">Membrane</keyword>
<organism evidence="8 9">
    <name type="scientific">Candidatus Scalindua rubra</name>
    <dbReference type="NCBI Taxonomy" id="1872076"/>
    <lineage>
        <taxon>Bacteria</taxon>
        <taxon>Pseudomonadati</taxon>
        <taxon>Planctomycetota</taxon>
        <taxon>Candidatus Brocadiia</taxon>
        <taxon>Candidatus Brocadiales</taxon>
        <taxon>Candidatus Scalinduaceae</taxon>
        <taxon>Candidatus Scalindua</taxon>
    </lineage>
</organism>
<dbReference type="Gene3D" id="1.20.1540.10">
    <property type="entry name" value="Rhomboid-like"/>
    <property type="match status" value="1"/>
</dbReference>
<feature type="transmembrane region" description="Helical" evidence="5">
    <location>
        <begin position="20"/>
        <end position="41"/>
    </location>
</feature>
<feature type="domain" description="DUF6576" evidence="7">
    <location>
        <begin position="256"/>
        <end position="289"/>
    </location>
</feature>
<keyword evidence="2 5" id="KW-0812">Transmembrane</keyword>
<dbReference type="SMART" id="SM01160">
    <property type="entry name" value="DUF1751"/>
    <property type="match status" value="1"/>
</dbReference>
<name>A0A1E3XBF8_9BACT</name>
<evidence type="ECO:0000313" key="8">
    <source>
        <dbReference type="EMBL" id="ODS32933.1"/>
    </source>
</evidence>
<dbReference type="GO" id="GO:0004252">
    <property type="term" value="F:serine-type endopeptidase activity"/>
    <property type="evidence" value="ECO:0007669"/>
    <property type="project" value="InterPro"/>
</dbReference>
<evidence type="ECO:0000256" key="5">
    <source>
        <dbReference type="SAM" id="Phobius"/>
    </source>
</evidence>
<dbReference type="Pfam" id="PF01694">
    <property type="entry name" value="Rhomboid"/>
    <property type="match status" value="1"/>
</dbReference>
<evidence type="ECO:0000259" key="6">
    <source>
        <dbReference type="Pfam" id="PF01694"/>
    </source>
</evidence>
<dbReference type="InterPro" id="IPR050925">
    <property type="entry name" value="Rhomboid_protease_S54"/>
</dbReference>
<dbReference type="EMBL" id="MAYW01000043">
    <property type="protein sequence ID" value="ODS32933.1"/>
    <property type="molecule type" value="Genomic_DNA"/>
</dbReference>
<accession>A0A1E3XBF8</accession>
<keyword evidence="3 5" id="KW-1133">Transmembrane helix</keyword>
<dbReference type="InterPro" id="IPR035952">
    <property type="entry name" value="Rhomboid-like_sf"/>
</dbReference>
<feature type="domain" description="Peptidase S54 rhomboid" evidence="6">
    <location>
        <begin position="92"/>
        <end position="228"/>
    </location>
</feature>
<reference evidence="8 9" key="1">
    <citation type="submission" date="2016-07" db="EMBL/GenBank/DDBJ databases">
        <title>Draft genome of Scalindua rubra, obtained from a brine-seawater interface in the Red Sea, sheds light on salt adaptation in anammox bacteria.</title>
        <authorList>
            <person name="Speth D.R."/>
            <person name="Lagkouvardos I."/>
            <person name="Wang Y."/>
            <person name="Qian P.-Y."/>
            <person name="Dutilh B.E."/>
            <person name="Jetten M.S."/>
        </authorList>
    </citation>
    <scope>NUCLEOTIDE SEQUENCE [LARGE SCALE GENOMIC DNA]</scope>
    <source>
        <strain evidence="8">BSI-1</strain>
    </source>
</reference>
<dbReference type="PANTHER" id="PTHR43731">
    <property type="entry name" value="RHOMBOID PROTEASE"/>
    <property type="match status" value="1"/>
</dbReference>
<feature type="transmembrane region" description="Helical" evidence="5">
    <location>
        <begin position="160"/>
        <end position="184"/>
    </location>
</feature>
<evidence type="ECO:0000256" key="4">
    <source>
        <dbReference type="ARBA" id="ARBA00023136"/>
    </source>
</evidence>
<evidence type="ECO:0000313" key="9">
    <source>
        <dbReference type="Proteomes" id="UP000094056"/>
    </source>
</evidence>
<dbReference type="Proteomes" id="UP000094056">
    <property type="component" value="Unassembled WGS sequence"/>
</dbReference>
<dbReference type="Pfam" id="PF20216">
    <property type="entry name" value="DUF6576"/>
    <property type="match status" value="1"/>
</dbReference>
<feature type="transmembrane region" description="Helical" evidence="5">
    <location>
        <begin position="191"/>
        <end position="208"/>
    </location>
</feature>
<comment type="subcellular location">
    <subcellularLocation>
        <location evidence="1">Membrane</location>
        <topology evidence="1">Multi-pass membrane protein</topology>
    </subcellularLocation>
</comment>
<comment type="caution">
    <text evidence="8">The sequence shown here is derived from an EMBL/GenBank/DDBJ whole genome shotgun (WGS) entry which is preliminary data.</text>
</comment>
<evidence type="ECO:0000256" key="1">
    <source>
        <dbReference type="ARBA" id="ARBA00004141"/>
    </source>
</evidence>
<protein>
    <submittedName>
        <fullName evidence="8">Rhomboid family protein</fullName>
    </submittedName>
</protein>
<dbReference type="InterPro" id="IPR022764">
    <property type="entry name" value="Peptidase_S54_rhomboid_dom"/>
</dbReference>
<proteinExistence type="predicted"/>
<dbReference type="SUPFAM" id="SSF144091">
    <property type="entry name" value="Rhomboid-like"/>
    <property type="match status" value="1"/>
</dbReference>
<dbReference type="AlphaFoldDB" id="A0A1E3XBF8"/>
<dbReference type="GO" id="GO:0016020">
    <property type="term" value="C:membrane"/>
    <property type="evidence" value="ECO:0007669"/>
    <property type="project" value="UniProtKB-SubCell"/>
</dbReference>
<evidence type="ECO:0000259" key="7">
    <source>
        <dbReference type="Pfam" id="PF20216"/>
    </source>
</evidence>
<evidence type="ECO:0000256" key="3">
    <source>
        <dbReference type="ARBA" id="ARBA00022989"/>
    </source>
</evidence>
<dbReference type="InterPro" id="IPR046483">
    <property type="entry name" value="DUF6576"/>
</dbReference>
<feature type="transmembrane region" description="Helical" evidence="5">
    <location>
        <begin position="133"/>
        <end position="154"/>
    </location>
</feature>
<feature type="transmembrane region" description="Helical" evidence="5">
    <location>
        <begin position="99"/>
        <end position="121"/>
    </location>
</feature>
<evidence type="ECO:0000256" key="2">
    <source>
        <dbReference type="ARBA" id="ARBA00022692"/>
    </source>
</evidence>
<sequence>MANHNSYYKPGFTLSIGSKWTRVIMILIIANVSIFIIQLLFSTINTQWGVPFITSPDADLSDSVTHQLALGPDRFTTLFWLYPQHAIGKVWLWQFVTYMFLHSVTDPWHIIINMLALWMFGSEVERAMGTKKFLTMYFTAGIFAGIICCLFTPHNPILGASGAIFAIEIAFAMFFPNTTVIFYIFPIKAKYLVMIFAGVTIFNCLVPTGGNVAHFAHLGGLLYGFLFVRYEPKLSNFLVSWQVQQQEKEYTKEEEIKKRVDVLLDKVNREGMRGLTRKERNFLKNASKRYRKMRDKT</sequence>
<dbReference type="PANTHER" id="PTHR43731:SF26">
    <property type="entry name" value="RHOMBOID-LIKE PROTEIN 10, CHLOROPLASTIC"/>
    <property type="match status" value="1"/>
</dbReference>
<gene>
    <name evidence="8" type="ORF">SCARUB_01934</name>
</gene>